<keyword evidence="6 8" id="KW-0472">Membrane</keyword>
<feature type="transmembrane region" description="Helical" evidence="8">
    <location>
        <begin position="170"/>
        <end position="193"/>
    </location>
</feature>
<evidence type="ECO:0000256" key="5">
    <source>
        <dbReference type="ARBA" id="ARBA00022989"/>
    </source>
</evidence>
<evidence type="ECO:0000259" key="10">
    <source>
        <dbReference type="PROSITE" id="PS51465"/>
    </source>
</evidence>
<dbReference type="GO" id="GO:0016323">
    <property type="term" value="C:basolateral plasma membrane"/>
    <property type="evidence" value="ECO:0007669"/>
    <property type="project" value="TreeGrafter"/>
</dbReference>
<keyword evidence="8" id="KW-0406">Ion transport</keyword>
<dbReference type="PROSITE" id="PS51465">
    <property type="entry name" value="KAZAL_2"/>
    <property type="match status" value="1"/>
</dbReference>
<dbReference type="SUPFAM" id="SSF100895">
    <property type="entry name" value="Kazal-type serine protease inhibitors"/>
    <property type="match status" value="1"/>
</dbReference>
<dbReference type="PANTHER" id="PTHR11388">
    <property type="entry name" value="ORGANIC ANION TRANSPORTER"/>
    <property type="match status" value="1"/>
</dbReference>
<keyword evidence="5 8" id="KW-1133">Transmembrane helix</keyword>
<reference evidence="11" key="4">
    <citation type="submission" date="2025-09" db="UniProtKB">
        <authorList>
            <consortium name="Ensembl"/>
        </authorList>
    </citation>
    <scope>IDENTIFICATION</scope>
</reference>
<evidence type="ECO:0000313" key="12">
    <source>
        <dbReference type="Proteomes" id="UP000265100"/>
    </source>
</evidence>
<organism evidence="11 12">
    <name type="scientific">Astatotilapia calliptera</name>
    <name type="common">Eastern happy</name>
    <name type="synonym">Chromis callipterus</name>
    <dbReference type="NCBI Taxonomy" id="8154"/>
    <lineage>
        <taxon>Eukaryota</taxon>
        <taxon>Metazoa</taxon>
        <taxon>Chordata</taxon>
        <taxon>Craniata</taxon>
        <taxon>Vertebrata</taxon>
        <taxon>Euteleostomi</taxon>
        <taxon>Actinopterygii</taxon>
        <taxon>Neopterygii</taxon>
        <taxon>Teleostei</taxon>
        <taxon>Neoteleostei</taxon>
        <taxon>Acanthomorphata</taxon>
        <taxon>Ovalentaria</taxon>
        <taxon>Cichlomorphae</taxon>
        <taxon>Cichliformes</taxon>
        <taxon>Cichlidae</taxon>
        <taxon>African cichlids</taxon>
        <taxon>Pseudocrenilabrinae</taxon>
        <taxon>Haplochromini</taxon>
        <taxon>Astatotilapia</taxon>
    </lineage>
</organism>
<evidence type="ECO:0000256" key="7">
    <source>
        <dbReference type="ARBA" id="ARBA00023157"/>
    </source>
</evidence>
<dbReference type="NCBIfam" id="TIGR00805">
    <property type="entry name" value="oat"/>
    <property type="match status" value="1"/>
</dbReference>
<dbReference type="GO" id="GO:0043252">
    <property type="term" value="P:sodium-independent organic anion transport"/>
    <property type="evidence" value="ECO:0007669"/>
    <property type="project" value="TreeGrafter"/>
</dbReference>
<dbReference type="PANTHER" id="PTHR11388:SF14">
    <property type="entry name" value="SOLUTE CARRIER ORGANIC ANION TRANSPORTER FAMILY MEMBER 2A1"/>
    <property type="match status" value="1"/>
</dbReference>
<reference evidence="11" key="3">
    <citation type="submission" date="2025-08" db="UniProtKB">
        <authorList>
            <consortium name="Ensembl"/>
        </authorList>
    </citation>
    <scope>IDENTIFICATION</scope>
</reference>
<keyword evidence="3" id="KW-1003">Cell membrane</keyword>
<dbReference type="Proteomes" id="UP000265100">
    <property type="component" value="Chromosome 23"/>
</dbReference>
<dbReference type="RefSeq" id="XP_026015167.1">
    <property type="nucleotide sequence ID" value="XM_026159382.1"/>
</dbReference>
<dbReference type="InterPro" id="IPR036058">
    <property type="entry name" value="Kazal_dom_sf"/>
</dbReference>
<evidence type="ECO:0000313" key="11">
    <source>
        <dbReference type="Ensembl" id="ENSACLP00000037180.2"/>
    </source>
</evidence>
<dbReference type="InterPro" id="IPR002350">
    <property type="entry name" value="Kazal_dom"/>
</dbReference>
<dbReference type="GO" id="GO:0015132">
    <property type="term" value="F:prostaglandin transmembrane transporter activity"/>
    <property type="evidence" value="ECO:0007669"/>
    <property type="project" value="TreeGrafter"/>
</dbReference>
<comment type="similarity">
    <text evidence="2 8">Belongs to the organo anion transporter (TC 2.A.60) family.</text>
</comment>
<evidence type="ECO:0000256" key="8">
    <source>
        <dbReference type="RuleBase" id="RU362056"/>
    </source>
</evidence>
<dbReference type="Pfam" id="PF07648">
    <property type="entry name" value="Kazal_2"/>
    <property type="match status" value="1"/>
</dbReference>
<protein>
    <recommendedName>
        <fullName evidence="8">Solute carrier organic anion transporter family member</fullName>
    </recommendedName>
</protein>
<keyword evidence="12" id="KW-1185">Reference proteome</keyword>
<dbReference type="GO" id="GO:0015347">
    <property type="term" value="F:sodium-independent organic anion transmembrane transporter activity"/>
    <property type="evidence" value="ECO:0007669"/>
    <property type="project" value="TreeGrafter"/>
</dbReference>
<comment type="subcellular location">
    <subcellularLocation>
        <location evidence="1 8">Cell membrane</location>
        <topology evidence="1 8">Multi-pass membrane protein</topology>
    </subcellularLocation>
</comment>
<evidence type="ECO:0000256" key="3">
    <source>
        <dbReference type="ARBA" id="ARBA00022475"/>
    </source>
</evidence>
<accession>A0A3P8R5G4</accession>
<dbReference type="Gene3D" id="1.20.1250.20">
    <property type="entry name" value="MFS general substrate transporter like domains"/>
    <property type="match status" value="1"/>
</dbReference>
<evidence type="ECO:0000256" key="2">
    <source>
        <dbReference type="ARBA" id="ARBA00009657"/>
    </source>
</evidence>
<reference evidence="11 12" key="1">
    <citation type="submission" date="2018-05" db="EMBL/GenBank/DDBJ databases">
        <authorList>
            <person name="Datahose"/>
        </authorList>
    </citation>
    <scope>NUCLEOTIDE SEQUENCE</scope>
</reference>
<feature type="transmembrane region" description="Helical" evidence="8">
    <location>
        <begin position="342"/>
        <end position="369"/>
    </location>
</feature>
<dbReference type="OMA" id="MMVLRCV"/>
<feature type="transmembrane region" description="Helical" evidence="8">
    <location>
        <begin position="568"/>
        <end position="593"/>
    </location>
</feature>
<feature type="transmembrane region" description="Helical" evidence="8">
    <location>
        <begin position="259"/>
        <end position="281"/>
    </location>
</feature>
<name>A0A3P8R5G4_ASTCA</name>
<keyword evidence="4 8" id="KW-0812">Transmembrane</keyword>
<feature type="region of interest" description="Disordered" evidence="9">
    <location>
        <begin position="288"/>
        <end position="322"/>
    </location>
</feature>
<evidence type="ECO:0000256" key="4">
    <source>
        <dbReference type="ARBA" id="ARBA00022692"/>
    </source>
</evidence>
<dbReference type="GO" id="GO:0006811">
    <property type="term" value="P:monoatomic ion transport"/>
    <property type="evidence" value="ECO:0007669"/>
    <property type="project" value="UniProtKB-KW"/>
</dbReference>
<feature type="domain" description="Kazal-like" evidence="10">
    <location>
        <begin position="456"/>
        <end position="526"/>
    </location>
</feature>
<evidence type="ECO:0000256" key="1">
    <source>
        <dbReference type="ARBA" id="ARBA00004651"/>
    </source>
</evidence>
<dbReference type="InterPro" id="IPR004156">
    <property type="entry name" value="OATP"/>
</dbReference>
<feature type="transmembrane region" description="Helical" evidence="8">
    <location>
        <begin position="205"/>
        <end position="226"/>
    </location>
</feature>
<dbReference type="GeneID" id="113016507"/>
<gene>
    <name evidence="11" type="primary">SLCO2A1</name>
</gene>
<feature type="transmembrane region" description="Helical" evidence="8">
    <location>
        <begin position="622"/>
        <end position="642"/>
    </location>
</feature>
<evidence type="ECO:0000256" key="6">
    <source>
        <dbReference type="ARBA" id="ARBA00023136"/>
    </source>
</evidence>
<reference evidence="12" key="2">
    <citation type="submission" date="2023-03" db="EMBL/GenBank/DDBJ databases">
        <authorList>
            <consortium name="Wellcome Sanger Institute Data Sharing"/>
        </authorList>
    </citation>
    <scope>NUCLEOTIDE SEQUENCE [LARGE SCALE GENOMIC DNA]</scope>
</reference>
<feature type="transmembrane region" description="Helical" evidence="8">
    <location>
        <begin position="419"/>
        <end position="439"/>
    </location>
</feature>
<feature type="compositionally biased region" description="Basic and acidic residues" evidence="9">
    <location>
        <begin position="289"/>
        <end position="312"/>
    </location>
</feature>
<dbReference type="GeneTree" id="ENSGT01150000286901"/>
<dbReference type="Pfam" id="PF03137">
    <property type="entry name" value="OATP"/>
    <property type="match status" value="1"/>
</dbReference>
<dbReference type="InterPro" id="IPR036259">
    <property type="entry name" value="MFS_trans_sf"/>
</dbReference>
<feature type="transmembrane region" description="Helical" evidence="8">
    <location>
        <begin position="531"/>
        <end position="548"/>
    </location>
</feature>
<dbReference type="AlphaFoldDB" id="A0A3P8R5G4"/>
<comment type="caution">
    <text evidence="8">Lacks conserved residue(s) required for the propagation of feature annotation.</text>
</comment>
<feature type="transmembrane region" description="Helical" evidence="8">
    <location>
        <begin position="381"/>
        <end position="407"/>
    </location>
</feature>
<dbReference type="SUPFAM" id="SSF103473">
    <property type="entry name" value="MFS general substrate transporter"/>
    <property type="match status" value="1"/>
</dbReference>
<feature type="transmembrane region" description="Helical" evidence="8">
    <location>
        <begin position="106"/>
        <end position="127"/>
    </location>
</feature>
<dbReference type="Bgee" id="ENSACLG00000025165">
    <property type="expression patterns" value="Expressed in liver and 5 other cell types or tissues"/>
</dbReference>
<keyword evidence="7" id="KW-1015">Disulfide bond</keyword>
<proteinExistence type="inferred from homology"/>
<evidence type="ECO:0000256" key="9">
    <source>
        <dbReference type="SAM" id="MobiDB-lite"/>
    </source>
</evidence>
<sequence>MKPGEEAFLLTVEPRAETMDANPRRDAKKPRTLRCSIKLFVLCHGLLQLSQLLYSAYFKSTISTIERRYGLSSYSSGTISSLHEISNSILIVFVSYFGNRVHRPRIIGVGGLLMAISAMMLTLPHFLSQPYEYGSVLHNRHEMCNLQSTSNSTQSCNRDETRRLTDTNNLWLLMASAQLLFGVGSVPIQPYGISYIDDFAGPANSPLYIAILFAVSVFGPAIGYLLGSVMLRVYVDVNKKDLGEAALQLRPDDPRWIGAWWMGLLISTGCLVLTSIPYFFFPRTMASQDHGEKNDGERSMTEGAGEEDKKLFSEVTRSESGSEDEDSLLGFLKSFPKKFVDLLLSPLFLILVLAQCCFSSVIAGLATFLNKYLERQYATTAVYANLLFGSVNLPSVAVGMLAGGVIMKRVGLSLKAIPRFSVVMLTISTLFYIPLFWMGCSTQKVSEVNHFQNSQSWSPPSCYSNCNCPNSTFNPVCSYDGIEYISPCHAGCTNFTKDPDNTHRIREYTNCSCTASTKAKPGPCENGCSHFLHPVIIVIALASLIACLTHNPMYMMVLRSVPSDEKSFAIGIQFLLMRLLAWLPAPALFGMAIDTSCLRWRTVCEKKFSCGYYDNNMLRNRYLGLQVGYKVMGIVLLMILGWKAHRTEEYSLADDKKDHSDCPAGKQGDPNLLKLCCGVKR</sequence>
<keyword evidence="8" id="KW-0813">Transport</keyword>
<dbReference type="Ensembl" id="ENSACLT00000038061.2">
    <property type="protein sequence ID" value="ENSACLP00000037180.2"/>
    <property type="gene ID" value="ENSACLG00000025165.2"/>
</dbReference>